<name>A0A915CZ41_9BILA</name>
<evidence type="ECO:0000313" key="2">
    <source>
        <dbReference type="WBParaSite" id="jg14199"/>
    </source>
</evidence>
<protein>
    <submittedName>
        <fullName evidence="2">Uncharacterized protein</fullName>
    </submittedName>
</protein>
<dbReference type="Proteomes" id="UP000887574">
    <property type="component" value="Unplaced"/>
</dbReference>
<reference evidence="2" key="1">
    <citation type="submission" date="2022-11" db="UniProtKB">
        <authorList>
            <consortium name="WormBaseParasite"/>
        </authorList>
    </citation>
    <scope>IDENTIFICATION</scope>
</reference>
<organism evidence="1 2">
    <name type="scientific">Ditylenchus dipsaci</name>
    <dbReference type="NCBI Taxonomy" id="166011"/>
    <lineage>
        <taxon>Eukaryota</taxon>
        <taxon>Metazoa</taxon>
        <taxon>Ecdysozoa</taxon>
        <taxon>Nematoda</taxon>
        <taxon>Chromadorea</taxon>
        <taxon>Rhabditida</taxon>
        <taxon>Tylenchina</taxon>
        <taxon>Tylenchomorpha</taxon>
        <taxon>Sphaerularioidea</taxon>
        <taxon>Anguinidae</taxon>
        <taxon>Anguininae</taxon>
        <taxon>Ditylenchus</taxon>
    </lineage>
</organism>
<dbReference type="AlphaFoldDB" id="A0A915CZ41"/>
<sequence length="165" mass="18395">MYKIGITVTLRTKVRGEEVRQSLETMSLPISRETLEIASNGRNQDRFSQGDRDQKEALAITSNLGMVSERRKEAGHRLNILESAADVSKGNIMPQSSVPPLRSSPSGKFFGSIVSQQQEESEQDKKIKYLKSKSVLRWCKNRVSMLGSSGRILSKPVRLEGGTQE</sequence>
<keyword evidence="1" id="KW-1185">Reference proteome</keyword>
<dbReference type="WBParaSite" id="jg14199">
    <property type="protein sequence ID" value="jg14199"/>
    <property type="gene ID" value="jg14199"/>
</dbReference>
<accession>A0A915CZ41</accession>
<evidence type="ECO:0000313" key="1">
    <source>
        <dbReference type="Proteomes" id="UP000887574"/>
    </source>
</evidence>
<proteinExistence type="predicted"/>